<dbReference type="Proteomes" id="UP000278807">
    <property type="component" value="Unassembled WGS sequence"/>
</dbReference>
<protein>
    <submittedName>
        <fullName evidence="4">Ion_trans_2 domain-containing protein</fullName>
    </submittedName>
</protein>
<keyword evidence="1" id="KW-0472">Membrane</keyword>
<sequence>MHSAFGDIILVLIVFNLPLITMTIRWVIIGMILIIPLMRRLLPLLLLHRRSPGRIQEILAEAITGERKSTSPERRFAVKCGLPHEMDNISKNENYRKHHPLCIASLFSSQIPIPNSLNLGELKQRLASVQKISPRPKINKIIENRIAMTIGANKMVVSKSTEKYAPLHMGTLETSNHTLKKTGDSTIGAKGNSQNMSTQLRLVERGKDTTTWQLEKAVEPNSRDRSTQVELHEVGKATPLSSKATCQQASESNLVSANQRTSQISSVLFDDLWQQLGKRAVVNRGLYEQEDVNYSIFMETHL</sequence>
<dbReference type="EMBL" id="UZAE01000007">
    <property type="protein sequence ID" value="VDN95897.1"/>
    <property type="molecule type" value="Genomic_DNA"/>
</dbReference>
<evidence type="ECO:0000313" key="3">
    <source>
        <dbReference type="Proteomes" id="UP000278807"/>
    </source>
</evidence>
<reference evidence="2 3" key="2">
    <citation type="submission" date="2018-11" db="EMBL/GenBank/DDBJ databases">
        <authorList>
            <consortium name="Pathogen Informatics"/>
        </authorList>
    </citation>
    <scope>NUCLEOTIDE SEQUENCE [LARGE SCALE GENOMIC DNA]</scope>
</reference>
<keyword evidence="1" id="KW-1133">Transmembrane helix</keyword>
<organism evidence="4">
    <name type="scientific">Rodentolepis nana</name>
    <name type="common">Dwarf tapeworm</name>
    <name type="synonym">Hymenolepis nana</name>
    <dbReference type="NCBI Taxonomy" id="102285"/>
    <lineage>
        <taxon>Eukaryota</taxon>
        <taxon>Metazoa</taxon>
        <taxon>Spiralia</taxon>
        <taxon>Lophotrochozoa</taxon>
        <taxon>Platyhelminthes</taxon>
        <taxon>Cestoda</taxon>
        <taxon>Eucestoda</taxon>
        <taxon>Cyclophyllidea</taxon>
        <taxon>Hymenolepididae</taxon>
        <taxon>Rodentolepis</taxon>
    </lineage>
</organism>
<evidence type="ECO:0000256" key="1">
    <source>
        <dbReference type="SAM" id="Phobius"/>
    </source>
</evidence>
<accession>A0A0R3SZV2</accession>
<name>A0A0R3SZV2_RODNA</name>
<evidence type="ECO:0000313" key="2">
    <source>
        <dbReference type="EMBL" id="VDN95897.1"/>
    </source>
</evidence>
<keyword evidence="1" id="KW-0812">Transmembrane</keyword>
<reference evidence="4" key="1">
    <citation type="submission" date="2017-02" db="UniProtKB">
        <authorList>
            <consortium name="WormBaseParasite"/>
        </authorList>
    </citation>
    <scope>IDENTIFICATION</scope>
</reference>
<proteinExistence type="predicted"/>
<dbReference type="AlphaFoldDB" id="A0A0R3SZV2"/>
<feature type="transmembrane region" description="Helical" evidence="1">
    <location>
        <begin position="12"/>
        <end position="35"/>
    </location>
</feature>
<keyword evidence="3" id="KW-1185">Reference proteome</keyword>
<evidence type="ECO:0000313" key="4">
    <source>
        <dbReference type="WBParaSite" id="HNAJ_0000003701-mRNA-1"/>
    </source>
</evidence>
<dbReference type="WBParaSite" id="HNAJ_0000003701-mRNA-1">
    <property type="protein sequence ID" value="HNAJ_0000003701-mRNA-1"/>
    <property type="gene ID" value="HNAJ_0000003701"/>
</dbReference>
<gene>
    <name evidence="2" type="ORF">HNAJ_LOCUS38</name>
</gene>